<dbReference type="Proteomes" id="UP001519460">
    <property type="component" value="Unassembled WGS sequence"/>
</dbReference>
<organism evidence="2 3">
    <name type="scientific">Batillaria attramentaria</name>
    <dbReference type="NCBI Taxonomy" id="370345"/>
    <lineage>
        <taxon>Eukaryota</taxon>
        <taxon>Metazoa</taxon>
        <taxon>Spiralia</taxon>
        <taxon>Lophotrochozoa</taxon>
        <taxon>Mollusca</taxon>
        <taxon>Gastropoda</taxon>
        <taxon>Caenogastropoda</taxon>
        <taxon>Sorbeoconcha</taxon>
        <taxon>Cerithioidea</taxon>
        <taxon>Batillariidae</taxon>
        <taxon>Batillaria</taxon>
    </lineage>
</organism>
<evidence type="ECO:0000313" key="2">
    <source>
        <dbReference type="EMBL" id="KAK7473595.1"/>
    </source>
</evidence>
<sequence length="228" mass="25901">MQSLTHTTFTTSEQHKESTNARLTKDHKDTMKVIQFLFDKKPFQTDDELRSTVTGQAAQSSVNVENAKKIGQKILEEMTDKPVADLTFQKSSQAVTMGTSSALKIGEEVVHVDPQLLFQRLLTVAQDNTRKLEEIFRHELTSISTSLFDQNGLLREANKHTLAQYLWSEDRVPDPPPARVRHIIDGGSLLHRLPWPRGSSYRELADMYVHLVSTKYPDATVVFSFSFQ</sequence>
<evidence type="ECO:0000313" key="3">
    <source>
        <dbReference type="Proteomes" id="UP001519460"/>
    </source>
</evidence>
<dbReference type="AlphaFoldDB" id="A0ABD0JFD9"/>
<gene>
    <name evidence="2" type="ORF">BaRGS_00035142</name>
</gene>
<reference evidence="2 3" key="1">
    <citation type="journal article" date="2023" name="Sci. Data">
        <title>Genome assembly of the Korean intertidal mud-creeper Batillaria attramentaria.</title>
        <authorList>
            <person name="Patra A.K."/>
            <person name="Ho P.T."/>
            <person name="Jun S."/>
            <person name="Lee S.J."/>
            <person name="Kim Y."/>
            <person name="Won Y.J."/>
        </authorList>
    </citation>
    <scope>NUCLEOTIDE SEQUENCE [LARGE SCALE GENOMIC DNA]</scope>
    <source>
        <strain evidence="2">Wonlab-2016</strain>
    </source>
</reference>
<protein>
    <submittedName>
        <fullName evidence="2">Uncharacterized protein</fullName>
    </submittedName>
</protein>
<dbReference type="EMBL" id="JACVVK020000463">
    <property type="protein sequence ID" value="KAK7473595.1"/>
    <property type="molecule type" value="Genomic_DNA"/>
</dbReference>
<feature type="compositionally biased region" description="Polar residues" evidence="1">
    <location>
        <begin position="1"/>
        <end position="12"/>
    </location>
</feature>
<proteinExistence type="predicted"/>
<feature type="region of interest" description="Disordered" evidence="1">
    <location>
        <begin position="1"/>
        <end position="21"/>
    </location>
</feature>
<evidence type="ECO:0000256" key="1">
    <source>
        <dbReference type="SAM" id="MobiDB-lite"/>
    </source>
</evidence>
<accession>A0ABD0JFD9</accession>
<comment type="caution">
    <text evidence="2">The sequence shown here is derived from an EMBL/GenBank/DDBJ whole genome shotgun (WGS) entry which is preliminary data.</text>
</comment>
<keyword evidence="3" id="KW-1185">Reference proteome</keyword>
<name>A0ABD0JFD9_9CAEN</name>